<feature type="transmembrane region" description="Helical" evidence="1">
    <location>
        <begin position="20"/>
        <end position="42"/>
    </location>
</feature>
<keyword evidence="3" id="KW-1185">Reference proteome</keyword>
<evidence type="ECO:0000313" key="3">
    <source>
        <dbReference type="Proteomes" id="UP000295558"/>
    </source>
</evidence>
<organism evidence="2 3">
    <name type="scientific">Listeria rocourtiae</name>
    <dbReference type="NCBI Taxonomy" id="647910"/>
    <lineage>
        <taxon>Bacteria</taxon>
        <taxon>Bacillati</taxon>
        <taxon>Bacillota</taxon>
        <taxon>Bacilli</taxon>
        <taxon>Bacillales</taxon>
        <taxon>Listeriaceae</taxon>
        <taxon>Listeria</taxon>
    </lineage>
</organism>
<evidence type="ECO:0000256" key="1">
    <source>
        <dbReference type="SAM" id="Phobius"/>
    </source>
</evidence>
<evidence type="ECO:0000313" key="2">
    <source>
        <dbReference type="EMBL" id="TDR50475.1"/>
    </source>
</evidence>
<reference evidence="2 3" key="1">
    <citation type="submission" date="2019-03" db="EMBL/GenBank/DDBJ databases">
        <title>Genomic Encyclopedia of Type Strains, Phase III (KMG-III): the genomes of soil and plant-associated and newly described type strains.</title>
        <authorList>
            <person name="Whitman W."/>
        </authorList>
    </citation>
    <scope>NUCLEOTIDE SEQUENCE [LARGE SCALE GENOMIC DNA]</scope>
    <source>
        <strain evidence="2 3">CECT 7972</strain>
    </source>
</reference>
<dbReference type="AlphaFoldDB" id="A0A4R6ZEJ4"/>
<keyword evidence="1" id="KW-1133">Transmembrane helix</keyword>
<keyword evidence="1" id="KW-0812">Transmembrane</keyword>
<sequence length="47" mass="5492">MIKIVYYQYEKMIKSINQSIGLSISIMITHQNLTFLVLGNCFHNSKK</sequence>
<keyword evidence="1" id="KW-0472">Membrane</keyword>
<accession>A0A4R6ZEJ4</accession>
<dbReference type="Proteomes" id="UP000295558">
    <property type="component" value="Unassembled WGS sequence"/>
</dbReference>
<comment type="caution">
    <text evidence="2">The sequence shown here is derived from an EMBL/GenBank/DDBJ whole genome shotgun (WGS) entry which is preliminary data.</text>
</comment>
<name>A0A4R6ZEJ4_9LIST</name>
<gene>
    <name evidence="2" type="ORF">DFP96_1216</name>
</gene>
<protein>
    <submittedName>
        <fullName evidence="2">Uncharacterized protein</fullName>
    </submittedName>
</protein>
<proteinExistence type="predicted"/>
<dbReference type="EMBL" id="SNZK01000021">
    <property type="protein sequence ID" value="TDR50475.1"/>
    <property type="molecule type" value="Genomic_DNA"/>
</dbReference>